<proteinExistence type="predicted"/>
<dbReference type="Proteomes" id="UP001159363">
    <property type="component" value="Chromosome 6"/>
</dbReference>
<evidence type="ECO:0000313" key="2">
    <source>
        <dbReference type="EMBL" id="KAJ8879103.1"/>
    </source>
</evidence>
<comment type="caution">
    <text evidence="2">The sequence shown here is derived from an EMBL/GenBank/DDBJ whole genome shotgun (WGS) entry which is preliminary data.</text>
</comment>
<sequence length="570" mass="62455">MAQEANTLGVLSRRQKVKSGAGFYCATCSFLGNCALSTRLPFHLAAVFASPFPECSCACSRTALRYFRHTPSTPRSVLFLSKNLLVASGIGSAFSFTARQMGRVLCARKVATILHIAVSSAKGALCGGNFLAVSLLASHQGYPGSIPGRVNPDFSRVGIVPDDAAGRRVFSRGSPVSPAISPPPIPELPHTHPNHLHTTPWKVSSKAEILAYMTEGADWRPTLGRDVMICGPISACDLSQRNNRSLRNWRKKATAARNLANETQEEDFLDLEFDVKSTFGLPEQTDLRPRVEPRVFSREVWNNVLISLRCPVRAAVAEGVRIDYAGATPRLAIDGGSSRTSPHTERGSVCGERGRIHPLGINPTAMLKRGTQSSRDIAMRFVFRFAGGLPMLISRVRGGARGGAVVRPLASHQDESDSIYGGVDTNIRICERYLTLSLKAVDNKPSRSSQTNEGTDGGKWRYSYHRSEEHFLCLLTLLLSSRSGSQNVFLMMAHTTIVHSKFSNQKPSNRKRECDQVRHGRRSGLSVRLSKTSRRLLVDDVADTTDDRYVFSGDFSFPYKSVIPLPGMPP</sequence>
<gene>
    <name evidence="2" type="ORF">PR048_019709</name>
</gene>
<evidence type="ECO:0000313" key="3">
    <source>
        <dbReference type="Proteomes" id="UP001159363"/>
    </source>
</evidence>
<name>A0ABQ9H487_9NEOP</name>
<keyword evidence="3" id="KW-1185">Reference proteome</keyword>
<feature type="region of interest" description="Disordered" evidence="1">
    <location>
        <begin position="333"/>
        <end position="353"/>
    </location>
</feature>
<protein>
    <submittedName>
        <fullName evidence="2">Uncharacterized protein</fullName>
    </submittedName>
</protein>
<organism evidence="2 3">
    <name type="scientific">Dryococelus australis</name>
    <dbReference type="NCBI Taxonomy" id="614101"/>
    <lineage>
        <taxon>Eukaryota</taxon>
        <taxon>Metazoa</taxon>
        <taxon>Ecdysozoa</taxon>
        <taxon>Arthropoda</taxon>
        <taxon>Hexapoda</taxon>
        <taxon>Insecta</taxon>
        <taxon>Pterygota</taxon>
        <taxon>Neoptera</taxon>
        <taxon>Polyneoptera</taxon>
        <taxon>Phasmatodea</taxon>
        <taxon>Verophasmatodea</taxon>
        <taxon>Anareolatae</taxon>
        <taxon>Phasmatidae</taxon>
        <taxon>Eurycanthinae</taxon>
        <taxon>Dryococelus</taxon>
    </lineage>
</organism>
<evidence type="ECO:0000256" key="1">
    <source>
        <dbReference type="SAM" id="MobiDB-lite"/>
    </source>
</evidence>
<reference evidence="2 3" key="1">
    <citation type="submission" date="2023-02" db="EMBL/GenBank/DDBJ databases">
        <title>LHISI_Scaffold_Assembly.</title>
        <authorList>
            <person name="Stuart O.P."/>
            <person name="Cleave R."/>
            <person name="Magrath M.J.L."/>
            <person name="Mikheyev A.S."/>
        </authorList>
    </citation>
    <scope>NUCLEOTIDE SEQUENCE [LARGE SCALE GENOMIC DNA]</scope>
    <source>
        <strain evidence="2">Daus_M_001</strain>
        <tissue evidence="2">Leg muscle</tissue>
    </source>
</reference>
<accession>A0ABQ9H487</accession>
<dbReference type="EMBL" id="JARBHB010000007">
    <property type="protein sequence ID" value="KAJ8879103.1"/>
    <property type="molecule type" value="Genomic_DNA"/>
</dbReference>